<sequence>MTSGLLERELDSGSSEPSPEEEDEEDKEADDVESESRIKRRRGDDLESVEETNGSTLQVLSEQNSKHLQRRICVHILGHLENCVFFVARG</sequence>
<dbReference type="STRING" id="74649.A0A2P6PGI0"/>
<dbReference type="AlphaFoldDB" id="A0A2P6PGI0"/>
<accession>A0A2P6PGI0</accession>
<proteinExistence type="predicted"/>
<organism evidence="2 3">
    <name type="scientific">Rosa chinensis</name>
    <name type="common">China rose</name>
    <dbReference type="NCBI Taxonomy" id="74649"/>
    <lineage>
        <taxon>Eukaryota</taxon>
        <taxon>Viridiplantae</taxon>
        <taxon>Streptophyta</taxon>
        <taxon>Embryophyta</taxon>
        <taxon>Tracheophyta</taxon>
        <taxon>Spermatophyta</taxon>
        <taxon>Magnoliopsida</taxon>
        <taxon>eudicotyledons</taxon>
        <taxon>Gunneridae</taxon>
        <taxon>Pentapetalae</taxon>
        <taxon>rosids</taxon>
        <taxon>fabids</taxon>
        <taxon>Rosales</taxon>
        <taxon>Rosaceae</taxon>
        <taxon>Rosoideae</taxon>
        <taxon>Rosoideae incertae sedis</taxon>
        <taxon>Rosa</taxon>
    </lineage>
</organism>
<dbReference type="Proteomes" id="UP000238479">
    <property type="component" value="Chromosome 7"/>
</dbReference>
<name>A0A2P6PGI0_ROSCH</name>
<evidence type="ECO:0000313" key="2">
    <source>
        <dbReference type="EMBL" id="PRQ21031.1"/>
    </source>
</evidence>
<dbReference type="EMBL" id="PDCK01000045">
    <property type="protein sequence ID" value="PRQ21031.1"/>
    <property type="molecule type" value="Genomic_DNA"/>
</dbReference>
<feature type="compositionally biased region" description="Basic and acidic residues" evidence="1">
    <location>
        <begin position="34"/>
        <end position="45"/>
    </location>
</feature>
<feature type="compositionally biased region" description="Acidic residues" evidence="1">
    <location>
        <begin position="18"/>
        <end position="33"/>
    </location>
</feature>
<gene>
    <name evidence="2" type="ORF">RchiOBHm_Chr7g0234691</name>
</gene>
<dbReference type="Gramene" id="PRQ21031">
    <property type="protein sequence ID" value="PRQ21031"/>
    <property type="gene ID" value="RchiOBHm_Chr7g0234691"/>
</dbReference>
<keyword evidence="3" id="KW-1185">Reference proteome</keyword>
<reference evidence="2 3" key="1">
    <citation type="journal article" date="2018" name="Nat. Genet.">
        <title>The Rosa genome provides new insights in the design of modern roses.</title>
        <authorList>
            <person name="Bendahmane M."/>
        </authorList>
    </citation>
    <scope>NUCLEOTIDE SEQUENCE [LARGE SCALE GENOMIC DNA]</scope>
    <source>
        <strain evidence="3">cv. Old Blush</strain>
    </source>
</reference>
<protein>
    <submittedName>
        <fullName evidence="2">Uncharacterized protein</fullName>
    </submittedName>
</protein>
<evidence type="ECO:0000313" key="3">
    <source>
        <dbReference type="Proteomes" id="UP000238479"/>
    </source>
</evidence>
<comment type="caution">
    <text evidence="2">The sequence shown here is derived from an EMBL/GenBank/DDBJ whole genome shotgun (WGS) entry which is preliminary data.</text>
</comment>
<feature type="compositionally biased region" description="Basic and acidic residues" evidence="1">
    <location>
        <begin position="1"/>
        <end position="11"/>
    </location>
</feature>
<feature type="region of interest" description="Disordered" evidence="1">
    <location>
        <begin position="1"/>
        <end position="59"/>
    </location>
</feature>
<evidence type="ECO:0000256" key="1">
    <source>
        <dbReference type="SAM" id="MobiDB-lite"/>
    </source>
</evidence>